<evidence type="ECO:0000256" key="1">
    <source>
        <dbReference type="ARBA" id="ARBA00014898"/>
    </source>
</evidence>
<sequence length="303" mass="34875">MAKKGKNQKQKEEKTFTTNINWFPGHMTKARRQMEENLKKVDFIIEIRDARIPASSKNPMLEEIIGNKPRLIILSKRDKADPEATKEWTAYFKNENEMAISLDLIQDNYKNKLIDASQELCKALIEKQKRRGINPRALRAMVCGIPNVGKSTFINTLARRKAAQTGDRPGVTKALQWIKLADSLELLDTPGVLWPKFEEPLVGEKLALLGSIKDEVVSQDDIALFACSWLMEHHPDALKNTYQIEIQETPYQTLLEIGKKRGYLLRGEIDENRLMRSFIKDIRENKLGAITWERADDQRTTRD</sequence>
<dbReference type="NCBIfam" id="TIGR03596">
    <property type="entry name" value="GTPase_YlqF"/>
    <property type="match status" value="1"/>
</dbReference>
<dbReference type="GO" id="GO:0006412">
    <property type="term" value="P:translation"/>
    <property type="evidence" value="ECO:0007669"/>
    <property type="project" value="TreeGrafter"/>
</dbReference>
<dbReference type="PANTHER" id="PTHR45782:SF4">
    <property type="entry name" value="MITOCHONDRIAL RIBOSOME-ASSOCIATED GTPASE 1"/>
    <property type="match status" value="1"/>
</dbReference>
<feature type="binding site" evidence="5">
    <location>
        <begin position="147"/>
        <end position="152"/>
    </location>
    <ligand>
        <name>GTP</name>
        <dbReference type="ChEBI" id="CHEBI:37565"/>
    </ligand>
</feature>
<dbReference type="InterPro" id="IPR016478">
    <property type="entry name" value="GTPase_MTG1"/>
</dbReference>
<dbReference type="GO" id="GO:0005737">
    <property type="term" value="C:cytoplasm"/>
    <property type="evidence" value="ECO:0007669"/>
    <property type="project" value="UniProtKB-SubCell"/>
</dbReference>
<dbReference type="CDD" id="cd01856">
    <property type="entry name" value="YlqF"/>
    <property type="match status" value="1"/>
</dbReference>
<dbReference type="Gene3D" id="3.40.50.300">
    <property type="entry name" value="P-loop containing nucleotide triphosphate hydrolases"/>
    <property type="match status" value="1"/>
</dbReference>
<dbReference type="Gene3D" id="1.10.1580.10">
    <property type="match status" value="1"/>
</dbReference>
<dbReference type="FunFam" id="3.40.50.300:FF:000590">
    <property type="entry name" value="Ribosome biogenesis GTPase A"/>
    <property type="match status" value="1"/>
</dbReference>
<comment type="similarity">
    <text evidence="4">Belongs to the TRAFAC class YlqF/YawG GTPase family. MTG1 subfamily.</text>
</comment>
<dbReference type="GO" id="GO:0005525">
    <property type="term" value="F:GTP binding"/>
    <property type="evidence" value="ECO:0007669"/>
    <property type="project" value="UniProtKB-KW"/>
</dbReference>
<dbReference type="OrthoDB" id="9779790at2"/>
<name>A0A1U7NNK0_9FIRM</name>
<dbReference type="InterPro" id="IPR019991">
    <property type="entry name" value="GTP-bd_ribosome_bgen"/>
</dbReference>
<dbReference type="Proteomes" id="UP000186705">
    <property type="component" value="Unassembled WGS sequence"/>
</dbReference>
<keyword evidence="8" id="KW-1185">Reference proteome</keyword>
<dbReference type="PANTHER" id="PTHR45782">
    <property type="entry name" value="MITOCHONDRIAL RIBOSOME-ASSOCIATED GTPASE 1"/>
    <property type="match status" value="1"/>
</dbReference>
<evidence type="ECO:0000256" key="2">
    <source>
        <dbReference type="ARBA" id="ARBA00022741"/>
    </source>
</evidence>
<accession>A0A1U7NNK0</accession>
<gene>
    <name evidence="7" type="ORF">BO225_04365</name>
</gene>
<reference evidence="7 8" key="1">
    <citation type="submission" date="2016-11" db="EMBL/GenBank/DDBJ databases">
        <title>Description of two novel members of the family Erysipelotrichaceae: Ileibacterium lipovorans gen. nov., sp. nov. and Dubosiella newyorkensis, gen. nov., sp. nov.</title>
        <authorList>
            <person name="Cox L.M."/>
            <person name="Sohn J."/>
            <person name="Tyrrell K.L."/>
            <person name="Citron D.M."/>
            <person name="Lawson P.A."/>
            <person name="Patel N.B."/>
            <person name="Iizumi T."/>
            <person name="Perez-Perez G.I."/>
            <person name="Goldstein E.J."/>
            <person name="Blaser M.J."/>
        </authorList>
    </citation>
    <scope>NUCLEOTIDE SEQUENCE [LARGE SCALE GENOMIC DNA]</scope>
    <source>
        <strain evidence="7 8">NYU-BL-A4</strain>
    </source>
</reference>
<dbReference type="AlphaFoldDB" id="A0A1U7NNK0"/>
<evidence type="ECO:0000313" key="8">
    <source>
        <dbReference type="Proteomes" id="UP000186705"/>
    </source>
</evidence>
<dbReference type="Pfam" id="PF01926">
    <property type="entry name" value="MMR_HSR1"/>
    <property type="match status" value="1"/>
</dbReference>
<feature type="binding site" evidence="5">
    <location>
        <position position="191"/>
    </location>
    <ligand>
        <name>GTP</name>
        <dbReference type="ChEBI" id="CHEBI:37565"/>
    </ligand>
</feature>
<evidence type="ECO:0000256" key="3">
    <source>
        <dbReference type="ARBA" id="ARBA00023134"/>
    </source>
</evidence>
<dbReference type="EMBL" id="MPKA01000057">
    <property type="protein sequence ID" value="OLU46920.1"/>
    <property type="molecule type" value="Genomic_DNA"/>
</dbReference>
<dbReference type="InterPro" id="IPR023179">
    <property type="entry name" value="GTP-bd_ortho_bundle_sf"/>
</dbReference>
<keyword evidence="2 4" id="KW-0547">Nucleotide-binding</keyword>
<proteinExistence type="inferred from homology"/>
<dbReference type="InterPro" id="IPR027417">
    <property type="entry name" value="P-loop_NTPase"/>
</dbReference>
<keyword evidence="4" id="KW-0963">Cytoplasm</keyword>
<evidence type="ECO:0000256" key="5">
    <source>
        <dbReference type="PIRSR" id="PIRSR006230-1"/>
    </source>
</evidence>
<evidence type="ECO:0000259" key="6">
    <source>
        <dbReference type="Pfam" id="PF01926"/>
    </source>
</evidence>
<evidence type="ECO:0000256" key="4">
    <source>
        <dbReference type="PIRNR" id="PIRNR006230"/>
    </source>
</evidence>
<dbReference type="PIRSF" id="PIRSF006230">
    <property type="entry name" value="MG442"/>
    <property type="match status" value="1"/>
</dbReference>
<feature type="domain" description="G" evidence="6">
    <location>
        <begin position="140"/>
        <end position="199"/>
    </location>
</feature>
<evidence type="ECO:0000313" key="7">
    <source>
        <dbReference type="EMBL" id="OLU46920.1"/>
    </source>
</evidence>
<comment type="caution">
    <text evidence="7">The sequence shown here is derived from an EMBL/GenBank/DDBJ whole genome shotgun (WGS) entry which is preliminary data.</text>
</comment>
<keyword evidence="3 4" id="KW-0342">GTP-binding</keyword>
<protein>
    <recommendedName>
        <fullName evidence="1 4">Ribosome biogenesis GTPase A</fullName>
    </recommendedName>
</protein>
<comment type="subcellular location">
    <subcellularLocation>
        <location evidence="4">Cytoplasm</location>
    </subcellularLocation>
</comment>
<organism evidence="7 8">
    <name type="scientific">Dubosiella newyorkensis</name>
    <dbReference type="NCBI Taxonomy" id="1862672"/>
    <lineage>
        <taxon>Bacteria</taxon>
        <taxon>Bacillati</taxon>
        <taxon>Bacillota</taxon>
        <taxon>Erysipelotrichia</taxon>
        <taxon>Erysipelotrichales</taxon>
        <taxon>Erysipelotrichaceae</taxon>
        <taxon>Dubosiella</taxon>
    </lineage>
</organism>
<dbReference type="RefSeq" id="WP_076341068.1">
    <property type="nucleotide sequence ID" value="NZ_CAJTMI010000018.1"/>
</dbReference>
<dbReference type="STRING" id="1862672.BO225_04365"/>
<comment type="function">
    <text evidence="4">Required for a late step of 50S ribosomal subunit assembly. Has GTPase activity.</text>
</comment>
<dbReference type="InterPro" id="IPR006073">
    <property type="entry name" value="GTP-bd"/>
</dbReference>
<dbReference type="GO" id="GO:0003924">
    <property type="term" value="F:GTPase activity"/>
    <property type="evidence" value="ECO:0007669"/>
    <property type="project" value="TreeGrafter"/>
</dbReference>
<dbReference type="SUPFAM" id="SSF52540">
    <property type="entry name" value="P-loop containing nucleoside triphosphate hydrolases"/>
    <property type="match status" value="1"/>
</dbReference>
<dbReference type="GeneID" id="78275183"/>